<name>D8Q5M5_SCHCM</name>
<evidence type="ECO:0000313" key="3">
    <source>
        <dbReference type="Proteomes" id="UP000007431"/>
    </source>
</evidence>
<reference evidence="2 3" key="1">
    <citation type="journal article" date="2010" name="Nat. Biotechnol.">
        <title>Genome sequence of the model mushroom Schizophyllum commune.</title>
        <authorList>
            <person name="Ohm R.A."/>
            <person name="de Jong J.F."/>
            <person name="Lugones L.G."/>
            <person name="Aerts A."/>
            <person name="Kothe E."/>
            <person name="Stajich J.E."/>
            <person name="de Vries R.P."/>
            <person name="Record E."/>
            <person name="Levasseur A."/>
            <person name="Baker S.E."/>
            <person name="Bartholomew K.A."/>
            <person name="Coutinho P.M."/>
            <person name="Erdmann S."/>
            <person name="Fowler T.J."/>
            <person name="Gathman A.C."/>
            <person name="Lombard V."/>
            <person name="Henrissat B."/>
            <person name="Knabe N."/>
            <person name="Kuees U."/>
            <person name="Lilly W.W."/>
            <person name="Lindquist E."/>
            <person name="Lucas S."/>
            <person name="Magnuson J.K."/>
            <person name="Piumi F."/>
            <person name="Raudaskoski M."/>
            <person name="Salamov A."/>
            <person name="Schmutz J."/>
            <person name="Schwarze F.W.M.R."/>
            <person name="vanKuyk P.A."/>
            <person name="Horton J.S."/>
            <person name="Grigoriev I.V."/>
            <person name="Woesten H.A.B."/>
        </authorList>
    </citation>
    <scope>NUCLEOTIDE SEQUENCE [LARGE SCALE GENOMIC DNA]</scope>
    <source>
        <strain evidence="3">H4-8 / FGSC 9210</strain>
    </source>
</reference>
<dbReference type="InParanoid" id="D8Q5M5"/>
<dbReference type="InterPro" id="IPR029058">
    <property type="entry name" value="AB_hydrolase_fold"/>
</dbReference>
<dbReference type="InterPro" id="IPR001375">
    <property type="entry name" value="Peptidase_S9_cat"/>
</dbReference>
<dbReference type="RefSeq" id="XP_003031894.1">
    <property type="nucleotide sequence ID" value="XM_003031848.1"/>
</dbReference>
<dbReference type="Pfam" id="PF00326">
    <property type="entry name" value="Peptidase_S9"/>
    <property type="match status" value="2"/>
</dbReference>
<dbReference type="AlphaFoldDB" id="D8Q5M5"/>
<evidence type="ECO:0000313" key="2">
    <source>
        <dbReference type="EMBL" id="EFI96991.1"/>
    </source>
</evidence>
<gene>
    <name evidence="2" type="ORF">SCHCODRAFT_109268</name>
</gene>
<dbReference type="Gene3D" id="2.120.10.30">
    <property type="entry name" value="TolB, C-terminal domain"/>
    <property type="match status" value="1"/>
</dbReference>
<dbReference type="eggNOG" id="KOG2100">
    <property type="taxonomic scope" value="Eukaryota"/>
</dbReference>
<dbReference type="GO" id="GO:0008236">
    <property type="term" value="F:serine-type peptidase activity"/>
    <property type="evidence" value="ECO:0007669"/>
    <property type="project" value="InterPro"/>
</dbReference>
<dbReference type="STRING" id="578458.D8Q5M5"/>
<dbReference type="EMBL" id="GL377306">
    <property type="protein sequence ID" value="EFI96991.1"/>
    <property type="molecule type" value="Genomic_DNA"/>
</dbReference>
<dbReference type="Proteomes" id="UP000007431">
    <property type="component" value="Unassembled WGS sequence"/>
</dbReference>
<dbReference type="KEGG" id="scm:SCHCO_02667644"/>
<dbReference type="SUPFAM" id="SSF63829">
    <property type="entry name" value="Calcium-dependent phosphotriesterase"/>
    <property type="match status" value="1"/>
</dbReference>
<dbReference type="PANTHER" id="PTHR43056">
    <property type="entry name" value="PEPTIDASE S9 PROLYL OLIGOPEPTIDASE"/>
    <property type="match status" value="1"/>
</dbReference>
<feature type="non-terminal residue" evidence="2">
    <location>
        <position position="687"/>
    </location>
</feature>
<protein>
    <recommendedName>
        <fullName evidence="1">Peptidase S9 prolyl oligopeptidase catalytic domain-containing protein</fullName>
    </recommendedName>
</protein>
<accession>D8Q5M5</accession>
<organism evidence="3">
    <name type="scientific">Schizophyllum commune (strain H4-8 / FGSC 9210)</name>
    <name type="common">Split gill fungus</name>
    <dbReference type="NCBI Taxonomy" id="578458"/>
    <lineage>
        <taxon>Eukaryota</taxon>
        <taxon>Fungi</taxon>
        <taxon>Dikarya</taxon>
        <taxon>Basidiomycota</taxon>
        <taxon>Agaricomycotina</taxon>
        <taxon>Agaricomycetes</taxon>
        <taxon>Agaricomycetidae</taxon>
        <taxon>Agaricales</taxon>
        <taxon>Schizophyllaceae</taxon>
        <taxon>Schizophyllum</taxon>
    </lineage>
</organism>
<dbReference type="OMA" id="QNGRSCA"/>
<dbReference type="PANTHER" id="PTHR43056:SF5">
    <property type="entry name" value="PEPTIDASE S9 PROLYL OLIGOPEPTIDASE CATALYTIC DOMAIN-CONTAINING PROTEIN"/>
    <property type="match status" value="1"/>
</dbReference>
<proteinExistence type="predicted"/>
<dbReference type="GeneID" id="9596427"/>
<feature type="domain" description="Peptidase S9 prolyl oligopeptidase catalytic" evidence="1">
    <location>
        <begin position="456"/>
        <end position="508"/>
    </location>
</feature>
<dbReference type="InterPro" id="IPR011042">
    <property type="entry name" value="6-blade_b-propeller_TolB-like"/>
</dbReference>
<dbReference type="InterPro" id="IPR050585">
    <property type="entry name" value="Xaa-Pro_dipeptidyl-ppase/CocE"/>
</dbReference>
<dbReference type="HOGENOM" id="CLU_012236_1_0_1"/>
<dbReference type="SUPFAM" id="SSF53474">
    <property type="entry name" value="alpha/beta-Hydrolases"/>
    <property type="match status" value="1"/>
</dbReference>
<dbReference type="ESTHER" id="schcm-d8q5m5">
    <property type="family name" value="PMH_Peptidase_S9"/>
</dbReference>
<evidence type="ECO:0000259" key="1">
    <source>
        <dbReference type="Pfam" id="PF00326"/>
    </source>
</evidence>
<keyword evidence="3" id="KW-1185">Reference proteome</keyword>
<dbReference type="GO" id="GO:0006508">
    <property type="term" value="P:proteolysis"/>
    <property type="evidence" value="ECO:0007669"/>
    <property type="project" value="InterPro"/>
</dbReference>
<sequence length="687" mass="76209">MGAARASYGTWDSPLTVEHVVENAANVYAQPIFVDPVTSKLYLSDSRPSEGGRTALVDLDTGKDVIPGSQWNIGTKVHEYGGGPGVLAVRDGVFYFSQRSDNRLYRFREGDGDPVAVTPENINWRYADFDIHPIRPHLLIAVLEDHTKPNPADVTNSLCVIDTANSAVHPLTHGADFYAQPRFSPDGKRITWQQWYHPDMSWTGSEVYVVDFDADNFTANAITHVAGARRKVSVVYPTWASADTILFLSDETGYYQPYKYIVGLGTQPTPVLREPTKFDWNGNSPAWTFGWSFYAALEDGQHAIFTGTKDGRAVFFLVDLQSGEKHQLDIPYVTVDYLRLIPSDGLSSKVVFVGDLTDDGSATVQLTITPSSPLSSSTFEVKKLSSRPTVFSRGELPRNLVSQPRPMTLTAPDGHDIHVIFWPPKNPAYTGGLDGEKPPCVVQAHSGPTGLTPPKLNLEIQYYTTRGWAWLEVNYRGSSGYGRAYMDALNGQWGVADAEDCSAAAVRLRGHEAHGHTRELCRRVHRALRTLVLLEASVLRGGDVMVSRLRVSSTSVLIAAPSYGIADIALLMSSNMHKFEMHYIDVLIRPEGQYEAKEERDRLYAARSPITHVEKIVCPLLILQGEEDTVVPKSQAQAMYDTIKARGGVAEMQVYPGEGHGFRRAETVRDCTERELKFYERILGLKK</sequence>
<dbReference type="VEuPathDB" id="FungiDB:SCHCODRAFT_02667644"/>
<dbReference type="SUPFAM" id="SSF82171">
    <property type="entry name" value="DPP6 N-terminal domain-like"/>
    <property type="match status" value="1"/>
</dbReference>
<dbReference type="Gene3D" id="3.40.50.1820">
    <property type="entry name" value="alpha/beta hydrolase"/>
    <property type="match status" value="2"/>
</dbReference>
<dbReference type="OrthoDB" id="43744at2759"/>
<feature type="domain" description="Peptidase S9 prolyl oligopeptidase catalytic" evidence="1">
    <location>
        <begin position="570"/>
        <end position="684"/>
    </location>
</feature>